<dbReference type="InterPro" id="IPR000792">
    <property type="entry name" value="Tscrpt_reg_LuxR_C"/>
</dbReference>
<dbReference type="GO" id="GO:0006355">
    <property type="term" value="P:regulation of DNA-templated transcription"/>
    <property type="evidence" value="ECO:0007669"/>
    <property type="project" value="InterPro"/>
</dbReference>
<evidence type="ECO:0000313" key="3">
    <source>
        <dbReference type="Proteomes" id="UP001183643"/>
    </source>
</evidence>
<evidence type="ECO:0000259" key="1">
    <source>
        <dbReference type="SMART" id="SM00421"/>
    </source>
</evidence>
<dbReference type="Gene3D" id="1.10.10.10">
    <property type="entry name" value="Winged helix-like DNA-binding domain superfamily/Winged helix DNA-binding domain"/>
    <property type="match status" value="1"/>
</dbReference>
<feature type="domain" description="HTH luxR-type" evidence="1">
    <location>
        <begin position="90"/>
        <end position="152"/>
    </location>
</feature>
<proteinExistence type="predicted"/>
<dbReference type="SMART" id="SM00421">
    <property type="entry name" value="HTH_LUXR"/>
    <property type="match status" value="1"/>
</dbReference>
<dbReference type="SUPFAM" id="SSF46894">
    <property type="entry name" value="C-terminal effector domain of the bipartite response regulators"/>
    <property type="match status" value="1"/>
</dbReference>
<comment type="caution">
    <text evidence="2">The sequence shown here is derived from an EMBL/GenBank/DDBJ whole genome shotgun (WGS) entry which is preliminary data.</text>
</comment>
<dbReference type="InterPro" id="IPR036388">
    <property type="entry name" value="WH-like_DNA-bd_sf"/>
</dbReference>
<sequence>MDVETIRVSVAGMRPVVAEGVRSWLRQDPRLVVVEAADDPDVLVCDSGACVLGLHDRPVVVFTVDSDRRELIAEVLEAVPHGRGTAARTVPHLSAREHAALCWWLGSLTKASVARRMGISPHTVEMYIKRIRQKYADLGHHLPTKADLLVRAVADGLYTPEGLAVDRRGPADETGQSE</sequence>
<accession>A0AAE3YNN9</accession>
<protein>
    <submittedName>
        <fullName evidence="2">DNA-binding CsgD family transcriptional regulator</fullName>
    </submittedName>
</protein>
<dbReference type="Proteomes" id="UP001183643">
    <property type="component" value="Unassembled WGS sequence"/>
</dbReference>
<dbReference type="Pfam" id="PF00196">
    <property type="entry name" value="GerE"/>
    <property type="match status" value="1"/>
</dbReference>
<keyword evidence="2" id="KW-0238">DNA-binding</keyword>
<dbReference type="EMBL" id="JAVDYB010000001">
    <property type="protein sequence ID" value="MDR7276875.1"/>
    <property type="molecule type" value="Genomic_DNA"/>
</dbReference>
<organism evidence="2 3">
    <name type="scientific">Catenuloplanes atrovinosus</name>
    <dbReference type="NCBI Taxonomy" id="137266"/>
    <lineage>
        <taxon>Bacteria</taxon>
        <taxon>Bacillati</taxon>
        <taxon>Actinomycetota</taxon>
        <taxon>Actinomycetes</taxon>
        <taxon>Micromonosporales</taxon>
        <taxon>Micromonosporaceae</taxon>
        <taxon>Catenuloplanes</taxon>
    </lineage>
</organism>
<name>A0AAE3YNN9_9ACTN</name>
<evidence type="ECO:0000313" key="2">
    <source>
        <dbReference type="EMBL" id="MDR7276875.1"/>
    </source>
</evidence>
<keyword evidence="3" id="KW-1185">Reference proteome</keyword>
<dbReference type="RefSeq" id="WP_310369085.1">
    <property type="nucleotide sequence ID" value="NZ_JAVDYB010000001.1"/>
</dbReference>
<dbReference type="AlphaFoldDB" id="A0AAE3YNN9"/>
<reference evidence="2" key="1">
    <citation type="submission" date="2023-07" db="EMBL/GenBank/DDBJ databases">
        <title>Sequencing the genomes of 1000 actinobacteria strains.</title>
        <authorList>
            <person name="Klenk H.-P."/>
        </authorList>
    </citation>
    <scope>NUCLEOTIDE SEQUENCE</scope>
    <source>
        <strain evidence="2">DSM 44707</strain>
    </source>
</reference>
<gene>
    <name evidence="2" type="ORF">J2S41_003653</name>
</gene>
<dbReference type="InterPro" id="IPR016032">
    <property type="entry name" value="Sig_transdc_resp-reg_C-effctor"/>
</dbReference>
<dbReference type="GO" id="GO:0003677">
    <property type="term" value="F:DNA binding"/>
    <property type="evidence" value="ECO:0007669"/>
    <property type="project" value="UniProtKB-KW"/>
</dbReference>